<dbReference type="GO" id="GO:0003995">
    <property type="term" value="F:acyl-CoA dehydrogenase activity"/>
    <property type="evidence" value="ECO:0007669"/>
    <property type="project" value="TreeGrafter"/>
</dbReference>
<feature type="domain" description="Acyl-CoA dehydrogenase/oxidase N-terminal" evidence="2">
    <location>
        <begin position="17"/>
        <end position="104"/>
    </location>
</feature>
<dbReference type="Pfam" id="PF08028">
    <property type="entry name" value="Acyl-CoA_dh_2"/>
    <property type="match status" value="1"/>
</dbReference>
<accession>A0A1H8T9K0</accession>
<evidence type="ECO:0000259" key="3">
    <source>
        <dbReference type="Pfam" id="PF08028"/>
    </source>
</evidence>
<dbReference type="AlphaFoldDB" id="A0A1H8T9K0"/>
<dbReference type="SUPFAM" id="SSF47203">
    <property type="entry name" value="Acyl-CoA dehydrogenase C-terminal domain-like"/>
    <property type="match status" value="1"/>
</dbReference>
<dbReference type="Gene3D" id="2.40.110.10">
    <property type="entry name" value="Butyryl-CoA Dehydrogenase, subunit A, domain 2"/>
    <property type="match status" value="1"/>
</dbReference>
<dbReference type="Proteomes" id="UP000198582">
    <property type="component" value="Unassembled WGS sequence"/>
</dbReference>
<dbReference type="Gene3D" id="1.20.140.10">
    <property type="entry name" value="Butyryl-CoA Dehydrogenase, subunit A, domain 3"/>
    <property type="match status" value="1"/>
</dbReference>
<dbReference type="PIRSF" id="PIRSF016578">
    <property type="entry name" value="HsaA"/>
    <property type="match status" value="1"/>
</dbReference>
<name>A0A1H8T9K0_9PSEU</name>
<reference evidence="4 5" key="1">
    <citation type="submission" date="2016-10" db="EMBL/GenBank/DDBJ databases">
        <authorList>
            <person name="de Groot N.N."/>
        </authorList>
    </citation>
    <scope>NUCLEOTIDE SEQUENCE [LARGE SCALE GENOMIC DNA]</scope>
    <source>
        <strain evidence="4 5">DSM 44993</strain>
    </source>
</reference>
<sequence length="402" mass="42525">MPITLDRPGASTADRELRAELVDRAAKLLPLLAGNADRTDRDRLVVKENIDAIAGAGLLSILQPARYGGLQTDFRTCLEVSREIARACGSTAWSTTLLNVCAWYAGLFPGQAQDDIWAREPGTRIAGVLAPTGTAREADGGIVVSGRWSPASGSAHAQWAILGVLRGTGDGLEPGLVLVPMAELAVEDTWFVAGMRGTASNTLAADEVLVPGHRYLAMPDALEGRYPTPHTDVALYRSAFVPVSALVLAGPQLGLAQAALDLVVEKAPHRKMTYTFYDSQSAAPTTQLALAQAASLIDSAHLHAYRAAAEIDEAAARGTYPGYDARARLRMDTGVAAVNAREAIRILMSAHGAGSFAEANPLQRIWRDSETGSRHAIVSPEVSAEVYGKSLLGIRGTVTDLV</sequence>
<dbReference type="PANTHER" id="PTHR43884">
    <property type="entry name" value="ACYL-COA DEHYDROGENASE"/>
    <property type="match status" value="1"/>
</dbReference>
<dbReference type="InterPro" id="IPR036250">
    <property type="entry name" value="AcylCo_DH-like_C"/>
</dbReference>
<dbReference type="STRING" id="394193.SAMN04489732_102494"/>
<dbReference type="SUPFAM" id="SSF56645">
    <property type="entry name" value="Acyl-CoA dehydrogenase NM domain-like"/>
    <property type="match status" value="1"/>
</dbReference>
<evidence type="ECO:0000259" key="2">
    <source>
        <dbReference type="Pfam" id="PF02771"/>
    </source>
</evidence>
<evidence type="ECO:0000313" key="5">
    <source>
        <dbReference type="Proteomes" id="UP000198582"/>
    </source>
</evidence>
<dbReference type="PANTHER" id="PTHR43884:SF12">
    <property type="entry name" value="ISOVALERYL-COA DEHYDROGENASE, MITOCHONDRIAL-RELATED"/>
    <property type="match status" value="1"/>
</dbReference>
<dbReference type="InterPro" id="IPR009100">
    <property type="entry name" value="AcylCoA_DH/oxidase_NM_dom_sf"/>
</dbReference>
<dbReference type="InterPro" id="IPR013786">
    <property type="entry name" value="AcylCoA_DH/ox_N"/>
</dbReference>
<gene>
    <name evidence="4" type="ORF">SAMN04489732_102494</name>
</gene>
<evidence type="ECO:0000313" key="4">
    <source>
        <dbReference type="EMBL" id="SEO87561.1"/>
    </source>
</evidence>
<dbReference type="EMBL" id="FOEF01000002">
    <property type="protein sequence ID" value="SEO87561.1"/>
    <property type="molecule type" value="Genomic_DNA"/>
</dbReference>
<dbReference type="RefSeq" id="WP_091614115.1">
    <property type="nucleotide sequence ID" value="NZ_FOEF01000002.1"/>
</dbReference>
<keyword evidence="1" id="KW-0560">Oxidoreductase</keyword>
<dbReference type="InterPro" id="IPR037069">
    <property type="entry name" value="AcylCoA_DH/ox_N_sf"/>
</dbReference>
<dbReference type="OrthoDB" id="3402961at2"/>
<feature type="domain" description="Acyl-CoA dehydrogenase C-terminal" evidence="3">
    <location>
        <begin position="246"/>
        <end position="379"/>
    </location>
</feature>
<keyword evidence="5" id="KW-1185">Reference proteome</keyword>
<protein>
    <submittedName>
        <fullName evidence="4">Acyl-CoA dehydrogenase</fullName>
    </submittedName>
</protein>
<dbReference type="InterPro" id="IPR046373">
    <property type="entry name" value="Acyl-CoA_Oxase/DH_mid-dom_sf"/>
</dbReference>
<dbReference type="InterPro" id="IPR013107">
    <property type="entry name" value="Acyl-CoA_DH_C"/>
</dbReference>
<dbReference type="Pfam" id="PF02771">
    <property type="entry name" value="Acyl-CoA_dh_N"/>
    <property type="match status" value="1"/>
</dbReference>
<dbReference type="Gene3D" id="1.10.540.10">
    <property type="entry name" value="Acyl-CoA dehydrogenase/oxidase, N-terminal domain"/>
    <property type="match status" value="1"/>
</dbReference>
<dbReference type="GO" id="GO:0050660">
    <property type="term" value="F:flavin adenine dinucleotide binding"/>
    <property type="evidence" value="ECO:0007669"/>
    <property type="project" value="InterPro"/>
</dbReference>
<evidence type="ECO:0000256" key="1">
    <source>
        <dbReference type="ARBA" id="ARBA00023002"/>
    </source>
</evidence>
<organism evidence="4 5">
    <name type="scientific">Amycolatopsis saalfeldensis</name>
    <dbReference type="NCBI Taxonomy" id="394193"/>
    <lineage>
        <taxon>Bacteria</taxon>
        <taxon>Bacillati</taxon>
        <taxon>Actinomycetota</taxon>
        <taxon>Actinomycetes</taxon>
        <taxon>Pseudonocardiales</taxon>
        <taxon>Pseudonocardiaceae</taxon>
        <taxon>Amycolatopsis</taxon>
    </lineage>
</organism>
<proteinExistence type="predicted"/>